<dbReference type="SFLD" id="SFLDG01386">
    <property type="entry name" value="main_SPASM_domain-containing"/>
    <property type="match status" value="1"/>
</dbReference>
<protein>
    <recommendedName>
        <fullName evidence="5">Radical SAM core domain-containing protein</fullName>
    </recommendedName>
</protein>
<dbReference type="EMBL" id="LAZR01050053">
    <property type="protein sequence ID" value="KKK88222.1"/>
    <property type="molecule type" value="Genomic_DNA"/>
</dbReference>
<dbReference type="SMART" id="SM00729">
    <property type="entry name" value="Elp3"/>
    <property type="match status" value="1"/>
</dbReference>
<dbReference type="SFLD" id="SFLDG01067">
    <property type="entry name" value="SPASM/twitch_domain_containing"/>
    <property type="match status" value="1"/>
</dbReference>
<evidence type="ECO:0000256" key="4">
    <source>
        <dbReference type="ARBA" id="ARBA00023014"/>
    </source>
</evidence>
<reference evidence="6" key="1">
    <citation type="journal article" date="2015" name="Nature">
        <title>Complex archaea that bridge the gap between prokaryotes and eukaryotes.</title>
        <authorList>
            <person name="Spang A."/>
            <person name="Saw J.H."/>
            <person name="Jorgensen S.L."/>
            <person name="Zaremba-Niedzwiedzka K."/>
            <person name="Martijn J."/>
            <person name="Lind A.E."/>
            <person name="van Eijk R."/>
            <person name="Schleper C."/>
            <person name="Guy L."/>
            <person name="Ettema T.J."/>
        </authorList>
    </citation>
    <scope>NUCLEOTIDE SEQUENCE</scope>
</reference>
<organism evidence="6">
    <name type="scientific">marine sediment metagenome</name>
    <dbReference type="NCBI Taxonomy" id="412755"/>
    <lineage>
        <taxon>unclassified sequences</taxon>
        <taxon>metagenomes</taxon>
        <taxon>ecological metagenomes</taxon>
    </lineage>
</organism>
<dbReference type="GO" id="GO:0046872">
    <property type="term" value="F:metal ion binding"/>
    <property type="evidence" value="ECO:0007669"/>
    <property type="project" value="UniProtKB-KW"/>
</dbReference>
<dbReference type="GO" id="GO:0051536">
    <property type="term" value="F:iron-sulfur cluster binding"/>
    <property type="evidence" value="ECO:0007669"/>
    <property type="project" value="UniProtKB-KW"/>
</dbReference>
<keyword evidence="4" id="KW-0411">Iron-sulfur</keyword>
<gene>
    <name evidence="6" type="ORF">LCGC14_2745350</name>
</gene>
<evidence type="ECO:0000313" key="6">
    <source>
        <dbReference type="EMBL" id="KKK88222.1"/>
    </source>
</evidence>
<keyword evidence="3" id="KW-0408">Iron</keyword>
<dbReference type="AlphaFoldDB" id="A0A0F8Z378"/>
<sequence length="342" mass="37938">MSLLRSMLSGVHVVLNGSRFIIRDEPFGYTLFDRTTLRHKYLHKSGLSSEVSSAGLGVDAYKTLVADVSSTPRHILYSPIRVYFEITSQCNLRCRICFNLSGTAKVNELSRKGIERSLEGLRADNVIEVRFCGGEPTQRPDWYSIVRYAQELGFSTSINSNGVYDHPDSTINKLTSLGLDQIAISIDGDRDYHDFLRGEGSFDKAIRSIRQLHEEGARVRVNTILTRGSLRNFSFILESVAEYIEEINFFYLRPVGRAAGILDEAVSYDELCAFDKSISMHKASYPGLRILHGCAVMTANSIDQNVGAQFGLSVGGPDGFTRLNLLPDGAIWPGGYTPHIAP</sequence>
<evidence type="ECO:0000256" key="3">
    <source>
        <dbReference type="ARBA" id="ARBA00023004"/>
    </source>
</evidence>
<proteinExistence type="predicted"/>
<name>A0A0F8Z378_9ZZZZ</name>
<evidence type="ECO:0000256" key="2">
    <source>
        <dbReference type="ARBA" id="ARBA00022723"/>
    </source>
</evidence>
<dbReference type="InterPro" id="IPR007197">
    <property type="entry name" value="rSAM"/>
</dbReference>
<dbReference type="InterPro" id="IPR013785">
    <property type="entry name" value="Aldolase_TIM"/>
</dbReference>
<dbReference type="Gene3D" id="3.20.20.70">
    <property type="entry name" value="Aldolase class I"/>
    <property type="match status" value="1"/>
</dbReference>
<dbReference type="PANTHER" id="PTHR11228">
    <property type="entry name" value="RADICAL SAM DOMAIN PROTEIN"/>
    <property type="match status" value="1"/>
</dbReference>
<feature type="domain" description="Radical SAM core" evidence="5">
    <location>
        <begin position="76"/>
        <end position="289"/>
    </location>
</feature>
<comment type="caution">
    <text evidence="6">The sequence shown here is derived from an EMBL/GenBank/DDBJ whole genome shotgun (WGS) entry which is preliminary data.</text>
</comment>
<dbReference type="Pfam" id="PF04055">
    <property type="entry name" value="Radical_SAM"/>
    <property type="match status" value="1"/>
</dbReference>
<dbReference type="CDD" id="cd01335">
    <property type="entry name" value="Radical_SAM"/>
    <property type="match status" value="1"/>
</dbReference>
<dbReference type="PANTHER" id="PTHR11228:SF34">
    <property type="entry name" value="TUNGSTEN-CONTAINING ALDEHYDE FERREDOXIN OXIDOREDUCTASE COFACTOR MODIFYING PROTEIN"/>
    <property type="match status" value="1"/>
</dbReference>
<dbReference type="InterPro" id="IPR058240">
    <property type="entry name" value="rSAM_sf"/>
</dbReference>
<accession>A0A0F8Z378</accession>
<dbReference type="SFLD" id="SFLDS00029">
    <property type="entry name" value="Radical_SAM"/>
    <property type="match status" value="1"/>
</dbReference>
<evidence type="ECO:0000259" key="5">
    <source>
        <dbReference type="PROSITE" id="PS51918"/>
    </source>
</evidence>
<feature type="non-terminal residue" evidence="6">
    <location>
        <position position="342"/>
    </location>
</feature>
<dbReference type="PROSITE" id="PS51918">
    <property type="entry name" value="RADICAL_SAM"/>
    <property type="match status" value="1"/>
</dbReference>
<dbReference type="SUPFAM" id="SSF102114">
    <property type="entry name" value="Radical SAM enzymes"/>
    <property type="match status" value="1"/>
</dbReference>
<keyword evidence="1" id="KW-0949">S-adenosyl-L-methionine</keyword>
<dbReference type="InterPro" id="IPR006638">
    <property type="entry name" value="Elp3/MiaA/NifB-like_rSAM"/>
</dbReference>
<evidence type="ECO:0000256" key="1">
    <source>
        <dbReference type="ARBA" id="ARBA00022691"/>
    </source>
</evidence>
<dbReference type="GO" id="GO:0003824">
    <property type="term" value="F:catalytic activity"/>
    <property type="evidence" value="ECO:0007669"/>
    <property type="project" value="InterPro"/>
</dbReference>
<dbReference type="InterPro" id="IPR050377">
    <property type="entry name" value="Radical_SAM_PqqE_MftC-like"/>
</dbReference>
<keyword evidence="2" id="KW-0479">Metal-binding</keyword>